<dbReference type="Proteomes" id="UP000006048">
    <property type="component" value="Chromosome"/>
</dbReference>
<reference evidence="4 5" key="1">
    <citation type="submission" date="2012-06" db="EMBL/GenBank/DDBJ databases">
        <title>The complete chromosome of genome of Turneriella parva DSM 21527.</title>
        <authorList>
            <consortium name="US DOE Joint Genome Institute (JGI-PGF)"/>
            <person name="Lucas S."/>
            <person name="Han J."/>
            <person name="Lapidus A."/>
            <person name="Bruce D."/>
            <person name="Goodwin L."/>
            <person name="Pitluck S."/>
            <person name="Peters L."/>
            <person name="Kyrpides N."/>
            <person name="Mavromatis K."/>
            <person name="Ivanova N."/>
            <person name="Mikhailova N."/>
            <person name="Chertkov O."/>
            <person name="Detter J.C."/>
            <person name="Tapia R."/>
            <person name="Han C."/>
            <person name="Land M."/>
            <person name="Hauser L."/>
            <person name="Markowitz V."/>
            <person name="Cheng J.-F."/>
            <person name="Hugenholtz P."/>
            <person name="Woyke T."/>
            <person name="Wu D."/>
            <person name="Gronow S."/>
            <person name="Wellnitz S."/>
            <person name="Brambilla E."/>
            <person name="Klenk H.-P."/>
            <person name="Eisen J.A."/>
        </authorList>
    </citation>
    <scope>NUCLEOTIDE SEQUENCE [LARGE SCALE GENOMIC DNA]</scope>
    <source>
        <strain evidence="5">ATCC BAA-1111 / DSM 21527 / NCTC 11395 / H</strain>
    </source>
</reference>
<dbReference type="HOGENOM" id="CLU_005679_10_1_12"/>
<feature type="transmembrane region" description="Helical" evidence="1">
    <location>
        <begin position="363"/>
        <end position="385"/>
    </location>
</feature>
<sequence length="686" mass="76368">MSKQLVTYRGDLQGVRAIAVIAVLLFHVWPSVFRGGFVGVDVFFVISGFLITSLLVAEIDLKGKVDLMQFWARRMMRLLPAATVVLLAALAGALVFLPRTEFVNSAKHVLASALYFENWALVAQSVDYWATGQSPSPVQHYWSLSIEEQFYFVWPPVIALTAFLSGLGWFGFRKAATWLLAAILLISLALSILPGLDAGSTYFKTTTRAWELALGALIAVCWSKLAFAQWVRSLLGWLGLTLVVLSILFINEQMRFPGWVALVPTLGAALLLVAGDTPWSPYRLLAAKPVAYVGDISYALYLWHWPIVIFARPLGEDAGKAANPFLIIGLTFALALVTKYLVEDPFRYGRFSFHLRSSTRARGILKAFGAALAMITVTAGLAAALEVRQLRINDELLQQNFASAIKDPNYPGAAALDARWPAKVPPDMPLRPNPQIAETDMRYRYRDCMNMGKVCEFGNPQGKTTVVLAGDSHAMHYAPALETIAKKHNWKLLVMVKVACPLGDFGLYSEGKYRGDCDLWRGKMTKWMQDARPDFIVTSGGLQGVYGGLPPLEKQIEGYRRLWQSLKGEKGRLIVIRDNPLIKLNPGKWLEVPPCLSWHPKNPERCNKPRELTLDSMKDAMLLAAKEQPRTGTIDLTQWLCTKDTCPAVIGNVVVYRDAHHLTETYMNTLTPYIEAELLRVMASLH</sequence>
<dbReference type="OrthoDB" id="9796461at2"/>
<feature type="transmembrane region" description="Helical" evidence="1">
    <location>
        <begin position="177"/>
        <end position="196"/>
    </location>
</feature>
<feature type="transmembrane region" description="Helical" evidence="1">
    <location>
        <begin position="256"/>
        <end position="275"/>
    </location>
</feature>
<keyword evidence="1" id="KW-1133">Transmembrane helix</keyword>
<protein>
    <submittedName>
        <fullName evidence="4">Acyltransferase 3</fullName>
    </submittedName>
</protein>
<feature type="domain" description="Acyltransferase 3" evidence="2">
    <location>
        <begin position="11"/>
        <end position="338"/>
    </location>
</feature>
<keyword evidence="4" id="KW-0012">Acyltransferase</keyword>
<gene>
    <name evidence="4" type="ordered locus">Turpa_1645</name>
</gene>
<keyword evidence="1" id="KW-0472">Membrane</keyword>
<feature type="transmembrane region" description="Helical" evidence="1">
    <location>
        <begin position="234"/>
        <end position="250"/>
    </location>
</feature>
<keyword evidence="4" id="KW-0808">Transferase</keyword>
<evidence type="ECO:0000313" key="5">
    <source>
        <dbReference type="Proteomes" id="UP000006048"/>
    </source>
</evidence>
<feature type="transmembrane region" description="Helical" evidence="1">
    <location>
        <begin position="35"/>
        <end position="57"/>
    </location>
</feature>
<feature type="domain" description="SGNH" evidence="3">
    <location>
        <begin position="453"/>
        <end position="674"/>
    </location>
</feature>
<feature type="transmembrane region" description="Helical" evidence="1">
    <location>
        <begin position="151"/>
        <end position="170"/>
    </location>
</feature>
<evidence type="ECO:0000256" key="1">
    <source>
        <dbReference type="SAM" id="Phobius"/>
    </source>
</evidence>
<dbReference type="AlphaFoldDB" id="I4B4T6"/>
<feature type="transmembrane region" description="Helical" evidence="1">
    <location>
        <begin position="12"/>
        <end position="29"/>
    </location>
</feature>
<dbReference type="PANTHER" id="PTHR23028:SF53">
    <property type="entry name" value="ACYL_TRANSF_3 DOMAIN-CONTAINING PROTEIN"/>
    <property type="match status" value="1"/>
</dbReference>
<keyword evidence="1" id="KW-0812">Transmembrane</keyword>
<dbReference type="KEGG" id="tpx:Turpa_1645"/>
<feature type="transmembrane region" description="Helical" evidence="1">
    <location>
        <begin position="296"/>
        <end position="315"/>
    </location>
</feature>
<dbReference type="GO" id="GO:0009103">
    <property type="term" value="P:lipopolysaccharide biosynthetic process"/>
    <property type="evidence" value="ECO:0007669"/>
    <property type="project" value="TreeGrafter"/>
</dbReference>
<evidence type="ECO:0000259" key="2">
    <source>
        <dbReference type="Pfam" id="PF01757"/>
    </source>
</evidence>
<dbReference type="GO" id="GO:0016747">
    <property type="term" value="F:acyltransferase activity, transferring groups other than amino-acyl groups"/>
    <property type="evidence" value="ECO:0007669"/>
    <property type="project" value="InterPro"/>
</dbReference>
<dbReference type="STRING" id="869212.Turpa_1645"/>
<dbReference type="InterPro" id="IPR002656">
    <property type="entry name" value="Acyl_transf_3_dom"/>
</dbReference>
<dbReference type="InterPro" id="IPR050879">
    <property type="entry name" value="Acyltransferase_3"/>
</dbReference>
<proteinExistence type="predicted"/>
<evidence type="ECO:0000259" key="3">
    <source>
        <dbReference type="Pfam" id="PF19040"/>
    </source>
</evidence>
<dbReference type="Pfam" id="PF01757">
    <property type="entry name" value="Acyl_transf_3"/>
    <property type="match status" value="1"/>
</dbReference>
<name>I4B4T6_TURPD</name>
<feature type="transmembrane region" description="Helical" evidence="1">
    <location>
        <begin position="321"/>
        <end position="342"/>
    </location>
</feature>
<organism evidence="4 5">
    <name type="scientific">Turneriella parva (strain ATCC BAA-1111 / DSM 21527 / NCTC 11395 / H)</name>
    <name type="common">Leptospira parva</name>
    <dbReference type="NCBI Taxonomy" id="869212"/>
    <lineage>
        <taxon>Bacteria</taxon>
        <taxon>Pseudomonadati</taxon>
        <taxon>Spirochaetota</taxon>
        <taxon>Spirochaetia</taxon>
        <taxon>Leptospirales</taxon>
        <taxon>Leptospiraceae</taxon>
        <taxon>Turneriella</taxon>
    </lineage>
</organism>
<dbReference type="PANTHER" id="PTHR23028">
    <property type="entry name" value="ACETYLTRANSFERASE"/>
    <property type="match status" value="1"/>
</dbReference>
<accession>I4B4T6</accession>
<feature type="transmembrane region" description="Helical" evidence="1">
    <location>
        <begin position="208"/>
        <end position="227"/>
    </location>
</feature>
<evidence type="ECO:0000313" key="4">
    <source>
        <dbReference type="EMBL" id="AFM12293.1"/>
    </source>
</evidence>
<feature type="transmembrane region" description="Helical" evidence="1">
    <location>
        <begin position="78"/>
        <end position="97"/>
    </location>
</feature>
<dbReference type="InterPro" id="IPR043968">
    <property type="entry name" value="SGNH"/>
</dbReference>
<dbReference type="GO" id="GO:0016020">
    <property type="term" value="C:membrane"/>
    <property type="evidence" value="ECO:0007669"/>
    <property type="project" value="TreeGrafter"/>
</dbReference>
<dbReference type="RefSeq" id="WP_014802804.1">
    <property type="nucleotide sequence ID" value="NC_018020.1"/>
</dbReference>
<dbReference type="Pfam" id="PF19040">
    <property type="entry name" value="SGNH"/>
    <property type="match status" value="1"/>
</dbReference>
<dbReference type="EMBL" id="CP002959">
    <property type="protein sequence ID" value="AFM12293.1"/>
    <property type="molecule type" value="Genomic_DNA"/>
</dbReference>
<keyword evidence="5" id="KW-1185">Reference proteome</keyword>